<dbReference type="InterPro" id="IPR007991">
    <property type="entry name" value="RNA_pol_I_trans_ini_fac_RRN3"/>
</dbReference>
<organism evidence="1 2">
    <name type="scientific">Vitis vinifera</name>
    <name type="common">Grape</name>
    <dbReference type="NCBI Taxonomy" id="29760"/>
    <lineage>
        <taxon>Eukaryota</taxon>
        <taxon>Viridiplantae</taxon>
        <taxon>Streptophyta</taxon>
        <taxon>Embryophyta</taxon>
        <taxon>Tracheophyta</taxon>
        <taxon>Spermatophyta</taxon>
        <taxon>Magnoliopsida</taxon>
        <taxon>eudicotyledons</taxon>
        <taxon>Gunneridae</taxon>
        <taxon>Pentapetalae</taxon>
        <taxon>rosids</taxon>
        <taxon>Vitales</taxon>
        <taxon>Vitaceae</taxon>
        <taxon>Viteae</taxon>
        <taxon>Vitis</taxon>
    </lineage>
</organism>
<keyword evidence="2" id="KW-1185">Reference proteome</keyword>
<accession>D7U4A0</accession>
<dbReference type="PaxDb" id="29760-VIT_04s0044g01820.t01"/>
<evidence type="ECO:0000313" key="2">
    <source>
        <dbReference type="Proteomes" id="UP000009183"/>
    </source>
</evidence>
<dbReference type="EMBL" id="FN596506">
    <property type="protein sequence ID" value="CBI37497.3"/>
    <property type="molecule type" value="Genomic_DNA"/>
</dbReference>
<gene>
    <name evidence="1" type="ordered locus">VIT_04s0044g01820</name>
</gene>
<protein>
    <submittedName>
        <fullName evidence="1">Uncharacterized protein</fullName>
    </submittedName>
</protein>
<dbReference type="InParanoid" id="D7U4A0"/>
<name>D7U4A0_VITVI</name>
<dbReference type="GO" id="GO:0001181">
    <property type="term" value="F:RNA polymerase I general transcription initiation factor activity"/>
    <property type="evidence" value="ECO:0007669"/>
    <property type="project" value="InterPro"/>
</dbReference>
<evidence type="ECO:0000313" key="1">
    <source>
        <dbReference type="EMBL" id="CBI37497.3"/>
    </source>
</evidence>
<dbReference type="GO" id="GO:0006361">
    <property type="term" value="P:transcription initiation at RNA polymerase I promoter"/>
    <property type="evidence" value="ECO:0007669"/>
    <property type="project" value="InterPro"/>
</dbReference>
<dbReference type="HOGENOM" id="CLU_2872226_0_0_1"/>
<reference evidence="2" key="1">
    <citation type="journal article" date="2007" name="Nature">
        <title>The grapevine genome sequence suggests ancestral hexaploidization in major angiosperm phyla.</title>
        <authorList>
            <consortium name="The French-Italian Public Consortium for Grapevine Genome Characterization."/>
            <person name="Jaillon O."/>
            <person name="Aury J.-M."/>
            <person name="Noel B."/>
            <person name="Policriti A."/>
            <person name="Clepet C."/>
            <person name="Casagrande A."/>
            <person name="Choisne N."/>
            <person name="Aubourg S."/>
            <person name="Vitulo N."/>
            <person name="Jubin C."/>
            <person name="Vezzi A."/>
            <person name="Legeai F."/>
            <person name="Hugueney P."/>
            <person name="Dasilva C."/>
            <person name="Horner D."/>
            <person name="Mica E."/>
            <person name="Jublot D."/>
            <person name="Poulain J."/>
            <person name="Bruyere C."/>
            <person name="Billault A."/>
            <person name="Segurens B."/>
            <person name="Gouyvenoux M."/>
            <person name="Ugarte E."/>
            <person name="Cattonaro F."/>
            <person name="Anthouard V."/>
            <person name="Vico V."/>
            <person name="Del Fabbro C."/>
            <person name="Alaux M."/>
            <person name="Di Gaspero G."/>
            <person name="Dumas V."/>
            <person name="Felice N."/>
            <person name="Paillard S."/>
            <person name="Juman I."/>
            <person name="Moroldo M."/>
            <person name="Scalabrin S."/>
            <person name="Canaguier A."/>
            <person name="Le Clainche I."/>
            <person name="Malacrida G."/>
            <person name="Durand E."/>
            <person name="Pesole G."/>
            <person name="Laucou V."/>
            <person name="Chatelet P."/>
            <person name="Merdinoglu D."/>
            <person name="Delledonne M."/>
            <person name="Pezzotti M."/>
            <person name="Lecharny A."/>
            <person name="Scarpelli C."/>
            <person name="Artiguenave F."/>
            <person name="Pe M.E."/>
            <person name="Valle G."/>
            <person name="Morgante M."/>
            <person name="Caboche M."/>
            <person name="Adam-Blondon A.-F."/>
            <person name="Weissenbach J."/>
            <person name="Quetier F."/>
            <person name="Wincker P."/>
        </authorList>
    </citation>
    <scope>NUCLEOTIDE SEQUENCE [LARGE SCALE GENOMIC DNA]</scope>
    <source>
        <strain evidence="2">cv. Pinot noir / PN40024</strain>
    </source>
</reference>
<sequence length="64" mass="7078">MLADFFVCSTFSTPITSGVAYLASYLSHGKFLTTSFVDNILERLVVWCLEYCKKFNGGINPGTC</sequence>
<dbReference type="Proteomes" id="UP000009183">
    <property type="component" value="Chromosome 4"/>
</dbReference>
<dbReference type="AlphaFoldDB" id="D7U4A0"/>
<dbReference type="STRING" id="29760.D7U4A0"/>
<proteinExistence type="predicted"/>
<dbReference type="Pfam" id="PF05327">
    <property type="entry name" value="RRN3"/>
    <property type="match status" value="1"/>
</dbReference>